<dbReference type="InterPro" id="IPR002104">
    <property type="entry name" value="Integrase_catalytic"/>
</dbReference>
<evidence type="ECO:0000256" key="5">
    <source>
        <dbReference type="PROSITE-ProRule" id="PRU01248"/>
    </source>
</evidence>
<dbReference type="PANTHER" id="PTHR30629">
    <property type="entry name" value="PROPHAGE INTEGRASE"/>
    <property type="match status" value="1"/>
</dbReference>
<dbReference type="PANTHER" id="PTHR30629:SF2">
    <property type="entry name" value="PROPHAGE INTEGRASE INTS-RELATED"/>
    <property type="match status" value="1"/>
</dbReference>
<comment type="caution">
    <text evidence="8">The sequence shown here is derived from an EMBL/GenBank/DDBJ whole genome shotgun (WGS) entry which is preliminary data.</text>
</comment>
<feature type="domain" description="Core-binding (CB)" evidence="7">
    <location>
        <begin position="77"/>
        <end position="156"/>
    </location>
</feature>
<dbReference type="Gene3D" id="1.10.443.10">
    <property type="entry name" value="Intergrase catalytic core"/>
    <property type="match status" value="1"/>
</dbReference>
<name>A0ABP4GY63_9PSEU</name>
<dbReference type="InterPro" id="IPR044068">
    <property type="entry name" value="CB"/>
</dbReference>
<dbReference type="PROSITE" id="PS51900">
    <property type="entry name" value="CB"/>
    <property type="match status" value="1"/>
</dbReference>
<dbReference type="InterPro" id="IPR013762">
    <property type="entry name" value="Integrase-like_cat_sf"/>
</dbReference>
<feature type="domain" description="Tyr recombinase" evidence="6">
    <location>
        <begin position="176"/>
        <end position="385"/>
    </location>
</feature>
<reference evidence="9" key="1">
    <citation type="journal article" date="2019" name="Int. J. Syst. Evol. Microbiol.">
        <title>The Global Catalogue of Microorganisms (GCM) 10K type strain sequencing project: providing services to taxonomists for standard genome sequencing and annotation.</title>
        <authorList>
            <consortium name="The Broad Institute Genomics Platform"/>
            <consortium name="The Broad Institute Genome Sequencing Center for Infectious Disease"/>
            <person name="Wu L."/>
            <person name="Ma J."/>
        </authorList>
    </citation>
    <scope>NUCLEOTIDE SEQUENCE [LARGE SCALE GENOMIC DNA]</scope>
    <source>
        <strain evidence="9">JCM 13023</strain>
    </source>
</reference>
<evidence type="ECO:0000256" key="4">
    <source>
        <dbReference type="ARBA" id="ARBA00023172"/>
    </source>
</evidence>
<dbReference type="SUPFAM" id="SSF56349">
    <property type="entry name" value="DNA breaking-rejoining enzymes"/>
    <property type="match status" value="1"/>
</dbReference>
<evidence type="ECO:0000256" key="2">
    <source>
        <dbReference type="ARBA" id="ARBA00022908"/>
    </source>
</evidence>
<dbReference type="Proteomes" id="UP001500653">
    <property type="component" value="Unassembled WGS sequence"/>
</dbReference>
<keyword evidence="4" id="KW-0233">DNA recombination</keyword>
<evidence type="ECO:0000259" key="7">
    <source>
        <dbReference type="PROSITE" id="PS51900"/>
    </source>
</evidence>
<sequence>MPVDDLWYLKKRGGDGKPLPSKRYGRGKRWRCRWVDPETGEPRVELFEKKSDAERHDANVRADISRGQYVDPRAGKITVKDYAEQWRKDQIHDVSTAERVERSFRRHVYPLLGDNRLGAVRGAHIRAWVKDRSAELAPSSLGVMFVDLKAMFGDAVDDRVIGFNPCQGVTLPSVEREDRFVPSAEQVHAVAAELPSHYRAIAYVAAGCGLRPSEVFGLELGHVDFLRREVQIDQQLKRTKDRGIHVSKLKTQTSRRTVELPAVVSEVLAQHIETHLPEPVELDDWRDRRKPERRAARLLFASSTGRPLYRGLWSSAWKGAVRRSGLPTGFGLHGLRHYFATLLIHSGASVKTVQLALGHSTPTVTLNTYLHEWPDAIDRTRSLVDGALGAVPPVAKAQ</sequence>
<dbReference type="InterPro" id="IPR050808">
    <property type="entry name" value="Phage_Integrase"/>
</dbReference>
<evidence type="ECO:0000313" key="8">
    <source>
        <dbReference type="EMBL" id="GAA1243354.1"/>
    </source>
</evidence>
<keyword evidence="3 5" id="KW-0238">DNA-binding</keyword>
<dbReference type="InterPro" id="IPR010998">
    <property type="entry name" value="Integrase_recombinase_N"/>
</dbReference>
<dbReference type="InterPro" id="IPR011010">
    <property type="entry name" value="DNA_brk_join_enz"/>
</dbReference>
<dbReference type="RefSeq" id="WP_253862233.1">
    <property type="nucleotide sequence ID" value="NZ_BAAALN010000008.1"/>
</dbReference>
<dbReference type="CDD" id="cd01189">
    <property type="entry name" value="INT_ICEBs1_C_like"/>
    <property type="match status" value="1"/>
</dbReference>
<comment type="similarity">
    <text evidence="1">Belongs to the 'phage' integrase family.</text>
</comment>
<protein>
    <submittedName>
        <fullName evidence="8">Tyrosine-type recombinase/integrase</fullName>
    </submittedName>
</protein>
<evidence type="ECO:0000259" key="6">
    <source>
        <dbReference type="PROSITE" id="PS51898"/>
    </source>
</evidence>
<organism evidence="8 9">
    <name type="scientific">Prauserella halophila</name>
    <dbReference type="NCBI Taxonomy" id="185641"/>
    <lineage>
        <taxon>Bacteria</taxon>
        <taxon>Bacillati</taxon>
        <taxon>Actinomycetota</taxon>
        <taxon>Actinomycetes</taxon>
        <taxon>Pseudonocardiales</taxon>
        <taxon>Pseudonocardiaceae</taxon>
        <taxon>Prauserella</taxon>
    </lineage>
</organism>
<dbReference type="Gene3D" id="1.10.150.130">
    <property type="match status" value="1"/>
</dbReference>
<evidence type="ECO:0000256" key="3">
    <source>
        <dbReference type="ARBA" id="ARBA00023125"/>
    </source>
</evidence>
<dbReference type="Pfam" id="PF00589">
    <property type="entry name" value="Phage_integrase"/>
    <property type="match status" value="1"/>
</dbReference>
<proteinExistence type="inferred from homology"/>
<dbReference type="EMBL" id="BAAALN010000008">
    <property type="protein sequence ID" value="GAA1243354.1"/>
    <property type="molecule type" value="Genomic_DNA"/>
</dbReference>
<accession>A0ABP4GY63</accession>
<keyword evidence="2" id="KW-0229">DNA integration</keyword>
<dbReference type="PROSITE" id="PS51898">
    <property type="entry name" value="TYR_RECOMBINASE"/>
    <property type="match status" value="1"/>
</dbReference>
<evidence type="ECO:0000256" key="1">
    <source>
        <dbReference type="ARBA" id="ARBA00008857"/>
    </source>
</evidence>
<keyword evidence="9" id="KW-1185">Reference proteome</keyword>
<gene>
    <name evidence="8" type="ORF">GCM10009676_31220</name>
</gene>
<evidence type="ECO:0000313" key="9">
    <source>
        <dbReference type="Proteomes" id="UP001500653"/>
    </source>
</evidence>